<reference evidence="11 12" key="1">
    <citation type="submission" date="2017-09" db="EMBL/GenBank/DDBJ databases">
        <authorList>
            <person name="Ehlers B."/>
            <person name="Leendertz F.H."/>
        </authorList>
    </citation>
    <scope>NUCLEOTIDE SEQUENCE [LARGE SCALE GENOMIC DNA]</scope>
    <source>
        <strain evidence="11 12">CGMCC 1.10978</strain>
    </source>
</reference>
<evidence type="ECO:0000256" key="9">
    <source>
        <dbReference type="SAM" id="MobiDB-lite"/>
    </source>
</evidence>
<evidence type="ECO:0000256" key="8">
    <source>
        <dbReference type="ARBA" id="ARBA00030117"/>
    </source>
</evidence>
<feature type="domain" description="Anti-sigma-28 factor FlgM C-terminal" evidence="10">
    <location>
        <begin position="41"/>
        <end position="94"/>
    </location>
</feature>
<keyword evidence="3" id="KW-0678">Repressor</keyword>
<evidence type="ECO:0000313" key="11">
    <source>
        <dbReference type="EMBL" id="SOD55048.1"/>
    </source>
</evidence>
<accession>A0A286D8R2</accession>
<evidence type="ECO:0000256" key="7">
    <source>
        <dbReference type="ARBA" id="ARBA00024739"/>
    </source>
</evidence>
<evidence type="ECO:0000256" key="1">
    <source>
        <dbReference type="ARBA" id="ARBA00005322"/>
    </source>
</evidence>
<evidence type="ECO:0000256" key="6">
    <source>
        <dbReference type="ARBA" id="ARBA00023163"/>
    </source>
</evidence>
<dbReference type="Pfam" id="PF04316">
    <property type="entry name" value="FlgM"/>
    <property type="match status" value="1"/>
</dbReference>
<dbReference type="InterPro" id="IPR007412">
    <property type="entry name" value="FlgM"/>
</dbReference>
<keyword evidence="4" id="KW-1005">Bacterial flagellum biogenesis</keyword>
<evidence type="ECO:0000256" key="5">
    <source>
        <dbReference type="ARBA" id="ARBA00023015"/>
    </source>
</evidence>
<sequence>MSQKIEGTPPAAVRSTGPIGGRVAPAGGERSRPVEASEGGDSLRLTGEAASLQAMQRELSSASAVDNNRVQAVREALQAGTYQVNAEAIADGMLSLERQLGA</sequence>
<keyword evidence="12" id="KW-1185">Reference proteome</keyword>
<protein>
    <recommendedName>
        <fullName evidence="2">Negative regulator of flagellin synthesis</fullName>
    </recommendedName>
    <alternativeName>
        <fullName evidence="8">Anti-sigma-28 factor</fullName>
    </alternativeName>
</protein>
<evidence type="ECO:0000256" key="2">
    <source>
        <dbReference type="ARBA" id="ARBA00017823"/>
    </source>
</evidence>
<dbReference type="OrthoDB" id="7063735at2"/>
<dbReference type="AlphaFoldDB" id="A0A286D8R2"/>
<gene>
    <name evidence="11" type="ORF">SAMN06296416_10611</name>
</gene>
<name>A0A286D8R2_9GAMM</name>
<dbReference type="GO" id="GO:0044781">
    <property type="term" value="P:bacterial-type flagellum organization"/>
    <property type="evidence" value="ECO:0007669"/>
    <property type="project" value="UniProtKB-KW"/>
</dbReference>
<organism evidence="11 12">
    <name type="scientific">Pseudoxanthomonas wuyuanensis</name>
    <dbReference type="NCBI Taxonomy" id="1073196"/>
    <lineage>
        <taxon>Bacteria</taxon>
        <taxon>Pseudomonadati</taxon>
        <taxon>Pseudomonadota</taxon>
        <taxon>Gammaproteobacteria</taxon>
        <taxon>Lysobacterales</taxon>
        <taxon>Lysobacteraceae</taxon>
        <taxon>Pseudoxanthomonas</taxon>
    </lineage>
</organism>
<comment type="similarity">
    <text evidence="1">Belongs to the FlgM family.</text>
</comment>
<evidence type="ECO:0000256" key="3">
    <source>
        <dbReference type="ARBA" id="ARBA00022491"/>
    </source>
</evidence>
<evidence type="ECO:0000313" key="12">
    <source>
        <dbReference type="Proteomes" id="UP000219374"/>
    </source>
</evidence>
<dbReference type="GO" id="GO:0045892">
    <property type="term" value="P:negative regulation of DNA-templated transcription"/>
    <property type="evidence" value="ECO:0007669"/>
    <property type="project" value="InterPro"/>
</dbReference>
<keyword evidence="5" id="KW-0805">Transcription regulation</keyword>
<comment type="function">
    <text evidence="7">Responsible for the coupling of flagellin expression to flagellar assembly by preventing expression of the flagellin genes when a component of the middle class of proteins is defective. It negatively regulates flagellar genes by inhibiting the activity of FliA by directly binding to FliA.</text>
</comment>
<dbReference type="SUPFAM" id="SSF101498">
    <property type="entry name" value="Anti-sigma factor FlgM"/>
    <property type="match status" value="1"/>
</dbReference>
<dbReference type="RefSeq" id="WP_097122326.1">
    <property type="nucleotide sequence ID" value="NZ_OCND01000006.1"/>
</dbReference>
<dbReference type="EMBL" id="OCND01000006">
    <property type="protein sequence ID" value="SOD55048.1"/>
    <property type="molecule type" value="Genomic_DNA"/>
</dbReference>
<feature type="region of interest" description="Disordered" evidence="9">
    <location>
        <begin position="1"/>
        <end position="43"/>
    </location>
</feature>
<dbReference type="InterPro" id="IPR031316">
    <property type="entry name" value="FlgM_C"/>
</dbReference>
<dbReference type="InterPro" id="IPR035890">
    <property type="entry name" value="Anti-sigma-28_factor_FlgM_sf"/>
</dbReference>
<evidence type="ECO:0000256" key="4">
    <source>
        <dbReference type="ARBA" id="ARBA00022795"/>
    </source>
</evidence>
<keyword evidence="6" id="KW-0804">Transcription</keyword>
<dbReference type="Proteomes" id="UP000219374">
    <property type="component" value="Unassembled WGS sequence"/>
</dbReference>
<dbReference type="NCBIfam" id="TIGR03824">
    <property type="entry name" value="FlgM_jcvi"/>
    <property type="match status" value="1"/>
</dbReference>
<proteinExistence type="inferred from homology"/>
<evidence type="ECO:0000259" key="10">
    <source>
        <dbReference type="Pfam" id="PF04316"/>
    </source>
</evidence>